<dbReference type="PANTHER" id="PTHR11709">
    <property type="entry name" value="MULTI-COPPER OXIDASE"/>
    <property type="match status" value="1"/>
</dbReference>
<evidence type="ECO:0000313" key="11">
    <source>
        <dbReference type="Proteomes" id="UP000254866"/>
    </source>
</evidence>
<dbReference type="InterPro" id="IPR001117">
    <property type="entry name" value="Cu-oxidase_2nd"/>
</dbReference>
<dbReference type="AlphaFoldDB" id="A0A370T926"/>
<proteinExistence type="inferred from homology"/>
<dbReference type="GeneID" id="43603470"/>
<dbReference type="Pfam" id="PF07731">
    <property type="entry name" value="Cu-oxidase_2"/>
    <property type="match status" value="1"/>
</dbReference>
<evidence type="ECO:0000256" key="3">
    <source>
        <dbReference type="ARBA" id="ARBA00023002"/>
    </source>
</evidence>
<keyword evidence="11" id="KW-1185">Reference proteome</keyword>
<reference evidence="10 11" key="1">
    <citation type="journal article" date="2018" name="IMA Fungus">
        <title>IMA Genome-F 9: Draft genome sequence of Annulohypoxylon stygium, Aspergillus mulundensis, Berkeleyomyces basicola (syn. Thielaviopsis basicola), Ceratocystis smalleyi, two Cercospora beticola strains, Coleophoma cylindrospora, Fusarium fracticaudum, Phialophora cf. hyalina, and Morchella septimelata.</title>
        <authorList>
            <person name="Wingfield B.D."/>
            <person name="Bills G.F."/>
            <person name="Dong Y."/>
            <person name="Huang W."/>
            <person name="Nel W.J."/>
            <person name="Swalarsk-Parry B.S."/>
            <person name="Vaghefi N."/>
            <person name="Wilken P.M."/>
            <person name="An Z."/>
            <person name="de Beer Z.W."/>
            <person name="De Vos L."/>
            <person name="Chen L."/>
            <person name="Duong T.A."/>
            <person name="Gao Y."/>
            <person name="Hammerbacher A."/>
            <person name="Kikkert J.R."/>
            <person name="Li Y."/>
            <person name="Li H."/>
            <person name="Li K."/>
            <person name="Li Q."/>
            <person name="Liu X."/>
            <person name="Ma X."/>
            <person name="Naidoo K."/>
            <person name="Pethybridge S.J."/>
            <person name="Sun J."/>
            <person name="Steenkamp E.T."/>
            <person name="van der Nest M.A."/>
            <person name="van Wyk S."/>
            <person name="Wingfield M.J."/>
            <person name="Xiong C."/>
            <person name="Yue Q."/>
            <person name="Zhang X."/>
        </authorList>
    </citation>
    <scope>NUCLEOTIDE SEQUENCE [LARGE SCALE GENOMIC DNA]</scope>
    <source>
        <strain evidence="10 11">BP 5553</strain>
    </source>
</reference>
<evidence type="ECO:0000256" key="6">
    <source>
        <dbReference type="SAM" id="Phobius"/>
    </source>
</evidence>
<dbReference type="Gene3D" id="2.60.40.420">
    <property type="entry name" value="Cupredoxins - blue copper proteins"/>
    <property type="match status" value="3"/>
</dbReference>
<dbReference type="CDD" id="cd04206">
    <property type="entry name" value="CuRO_1_LCC_like"/>
    <property type="match status" value="1"/>
</dbReference>
<dbReference type="GO" id="GO:0016491">
    <property type="term" value="F:oxidoreductase activity"/>
    <property type="evidence" value="ECO:0007669"/>
    <property type="project" value="UniProtKB-KW"/>
</dbReference>
<dbReference type="CDD" id="cd04205">
    <property type="entry name" value="CuRO_2_LCC_like"/>
    <property type="match status" value="1"/>
</dbReference>
<dbReference type="GO" id="GO:0005507">
    <property type="term" value="F:copper ion binding"/>
    <property type="evidence" value="ECO:0007669"/>
    <property type="project" value="InterPro"/>
</dbReference>
<dbReference type="PROSITE" id="PS00080">
    <property type="entry name" value="MULTICOPPER_OXIDASE2"/>
    <property type="match status" value="1"/>
</dbReference>
<keyword evidence="6" id="KW-1133">Transmembrane helix</keyword>
<dbReference type="InterPro" id="IPR045087">
    <property type="entry name" value="Cu-oxidase_fam"/>
</dbReference>
<dbReference type="InterPro" id="IPR002355">
    <property type="entry name" value="Cu_oxidase_Cu_BS"/>
</dbReference>
<keyword evidence="6" id="KW-0812">Transmembrane</keyword>
<organism evidence="10 11">
    <name type="scientific">Venustampulla echinocandica</name>
    <dbReference type="NCBI Taxonomy" id="2656787"/>
    <lineage>
        <taxon>Eukaryota</taxon>
        <taxon>Fungi</taxon>
        <taxon>Dikarya</taxon>
        <taxon>Ascomycota</taxon>
        <taxon>Pezizomycotina</taxon>
        <taxon>Leotiomycetes</taxon>
        <taxon>Helotiales</taxon>
        <taxon>Pleuroascaceae</taxon>
        <taxon>Venustampulla</taxon>
    </lineage>
</organism>
<dbReference type="OrthoDB" id="2121828at2759"/>
<dbReference type="CDD" id="cd13910">
    <property type="entry name" value="CuRO_3_MCO_like_4"/>
    <property type="match status" value="1"/>
</dbReference>
<keyword evidence="3" id="KW-0560">Oxidoreductase</keyword>
<feature type="domain" description="Plastocyanin-like" evidence="7">
    <location>
        <begin position="279"/>
        <end position="415"/>
    </location>
</feature>
<evidence type="ECO:0000256" key="4">
    <source>
        <dbReference type="ARBA" id="ARBA00023008"/>
    </source>
</evidence>
<evidence type="ECO:0000259" key="8">
    <source>
        <dbReference type="Pfam" id="PF07731"/>
    </source>
</evidence>
<dbReference type="STRING" id="2656787.A0A370T926"/>
<sequence length="679" mass="74932">MRATESPRRKSCVMLTSLPTDVNESRASAGLLADDERDAGGCGSPPEGEKRDEGSCGDDEVSRRYGNRSKYLRLVGLIFAVILLTLISISSYMKLLLSTSNISPLDIPAELEDGDGDRAKNSVFGIQLHPEYHAERVAKTITHHWSITSDYRFPDGVKKSVYLVNGQFPGPTIECRSGDRLVIHITNELSTDEGVSIHWHGLHMRNSNAMDGAVGFTQCPVPKSRTFSYEFDIDQDQHGTFWWHAHSEVQRGDGMYGGLVVHRPSAGKTEMEEYGYERDVLLLIGDWYHRTAGEVLDWYTSVRGFGNEPVPDSLLVNGVGRFICSMAVPARPVECSDITIDGISALLGSNKDLALTRLRVVNVGSLAGFTLGISSGTFTPLKLDGGRPISGSPSNSVGVLYPGERVDLLLKVPNQDAVSSSLHINLDPENFKFPNPALRPNQTFSLISSVQDIPISDRKRHALDNSSNFDLGSAISAEPNDSNSSFPEHPHQIILLYIRTEKLAKFANHPMGFINRTSWLLQNNPALPLISLTRSQWDSNQFVPWVPTSQTTETWVDIILNNLDDGAHPFHLHGHDFYVLASYRSEHGWGSYSPYASSGSSALKPKLNLKNPLRKDTVAVPRRGYVVLRFRADNPGIWMLHCHVLFHQASGMAMGILVGGNDAHDNLDLVPKESCQNVD</sequence>
<dbReference type="PROSITE" id="PS00079">
    <property type="entry name" value="MULTICOPPER_OXIDASE1"/>
    <property type="match status" value="1"/>
</dbReference>
<keyword evidence="4" id="KW-0186">Copper</keyword>
<accession>A0A370T926</accession>
<dbReference type="SUPFAM" id="SSF49503">
    <property type="entry name" value="Cupredoxins"/>
    <property type="match status" value="3"/>
</dbReference>
<feature type="region of interest" description="Disordered" evidence="5">
    <location>
        <begin position="1"/>
        <end position="60"/>
    </location>
</feature>
<name>A0A370T926_9HELO</name>
<dbReference type="InterPro" id="IPR008972">
    <property type="entry name" value="Cupredoxin"/>
</dbReference>
<dbReference type="InterPro" id="IPR011706">
    <property type="entry name" value="Cu-oxidase_C"/>
</dbReference>
<feature type="domain" description="Plastocyanin-like" evidence="8">
    <location>
        <begin position="550"/>
        <end position="659"/>
    </location>
</feature>
<dbReference type="Proteomes" id="UP000254866">
    <property type="component" value="Unassembled WGS sequence"/>
</dbReference>
<evidence type="ECO:0000256" key="5">
    <source>
        <dbReference type="SAM" id="MobiDB-lite"/>
    </source>
</evidence>
<feature type="domain" description="Plastocyanin-like" evidence="9">
    <location>
        <begin position="151"/>
        <end position="264"/>
    </location>
</feature>
<evidence type="ECO:0000313" key="10">
    <source>
        <dbReference type="EMBL" id="RDL29994.1"/>
    </source>
</evidence>
<dbReference type="RefSeq" id="XP_031864684.1">
    <property type="nucleotide sequence ID" value="XM_032019244.1"/>
</dbReference>
<comment type="similarity">
    <text evidence="1">Belongs to the multicopper oxidase family.</text>
</comment>
<protein>
    <recommendedName>
        <fullName evidence="12">Multicopper oxidase</fullName>
    </recommendedName>
</protein>
<dbReference type="InterPro" id="IPR011707">
    <property type="entry name" value="Cu-oxidase-like_N"/>
</dbReference>
<feature type="compositionally biased region" description="Polar residues" evidence="5">
    <location>
        <begin position="17"/>
        <end position="26"/>
    </location>
</feature>
<dbReference type="PANTHER" id="PTHR11709:SF414">
    <property type="entry name" value="ADR239WP"/>
    <property type="match status" value="1"/>
</dbReference>
<gene>
    <name evidence="10" type="ORF">BP5553_10621</name>
</gene>
<dbReference type="InterPro" id="IPR033138">
    <property type="entry name" value="Cu_oxidase_CS"/>
</dbReference>
<dbReference type="Pfam" id="PF07732">
    <property type="entry name" value="Cu-oxidase_3"/>
    <property type="match status" value="1"/>
</dbReference>
<comment type="caution">
    <text evidence="10">The sequence shown here is derived from an EMBL/GenBank/DDBJ whole genome shotgun (WGS) entry which is preliminary data.</text>
</comment>
<evidence type="ECO:0000256" key="2">
    <source>
        <dbReference type="ARBA" id="ARBA00022723"/>
    </source>
</evidence>
<keyword evidence="2" id="KW-0479">Metal-binding</keyword>
<dbReference type="EMBL" id="NPIC01000017">
    <property type="protein sequence ID" value="RDL29994.1"/>
    <property type="molecule type" value="Genomic_DNA"/>
</dbReference>
<feature type="transmembrane region" description="Helical" evidence="6">
    <location>
        <begin position="71"/>
        <end position="93"/>
    </location>
</feature>
<keyword evidence="6" id="KW-0472">Membrane</keyword>
<evidence type="ECO:0000259" key="9">
    <source>
        <dbReference type="Pfam" id="PF07732"/>
    </source>
</evidence>
<evidence type="ECO:0000256" key="1">
    <source>
        <dbReference type="ARBA" id="ARBA00010609"/>
    </source>
</evidence>
<evidence type="ECO:0008006" key="12">
    <source>
        <dbReference type="Google" id="ProtNLM"/>
    </source>
</evidence>
<dbReference type="Pfam" id="PF00394">
    <property type="entry name" value="Cu-oxidase"/>
    <property type="match status" value="1"/>
</dbReference>
<evidence type="ECO:0000259" key="7">
    <source>
        <dbReference type="Pfam" id="PF00394"/>
    </source>
</evidence>